<dbReference type="PANTHER" id="PTHR15462">
    <property type="entry name" value="SERINE PROTEASE"/>
    <property type="match status" value="1"/>
</dbReference>
<name>A0A918WLB8_9RHOB</name>
<dbReference type="Gene3D" id="2.40.10.10">
    <property type="entry name" value="Trypsin-like serine proteases"/>
    <property type="match status" value="2"/>
</dbReference>
<dbReference type="RefSeq" id="WP_189411423.1">
    <property type="nucleotide sequence ID" value="NZ_BMYJ01000005.1"/>
</dbReference>
<evidence type="ECO:0000256" key="2">
    <source>
        <dbReference type="SAM" id="SignalP"/>
    </source>
</evidence>
<keyword evidence="4" id="KW-1185">Reference proteome</keyword>
<keyword evidence="1 2" id="KW-0732">Signal</keyword>
<feature type="chain" id="PRO_5037526798" evidence="2">
    <location>
        <begin position="21"/>
        <end position="272"/>
    </location>
</feature>
<dbReference type="InterPro" id="IPR009003">
    <property type="entry name" value="Peptidase_S1_PA"/>
</dbReference>
<dbReference type="PROSITE" id="PS00134">
    <property type="entry name" value="TRYPSIN_HIS"/>
    <property type="match status" value="1"/>
</dbReference>
<gene>
    <name evidence="3" type="ORF">GCM10007315_19050</name>
</gene>
<dbReference type="Proteomes" id="UP000638981">
    <property type="component" value="Unassembled WGS sequence"/>
</dbReference>
<dbReference type="SUPFAM" id="SSF50494">
    <property type="entry name" value="Trypsin-like serine proteases"/>
    <property type="match status" value="1"/>
</dbReference>
<dbReference type="Pfam" id="PF13365">
    <property type="entry name" value="Trypsin_2"/>
    <property type="match status" value="1"/>
</dbReference>
<organism evidence="3 4">
    <name type="scientific">Neogemmobacter tilapiae</name>
    <dbReference type="NCBI Taxonomy" id="875041"/>
    <lineage>
        <taxon>Bacteria</taxon>
        <taxon>Pseudomonadati</taxon>
        <taxon>Pseudomonadota</taxon>
        <taxon>Alphaproteobacteria</taxon>
        <taxon>Rhodobacterales</taxon>
        <taxon>Paracoccaceae</taxon>
        <taxon>Neogemmobacter</taxon>
    </lineage>
</organism>
<accession>A0A918WLB8</accession>
<dbReference type="PANTHER" id="PTHR15462:SF8">
    <property type="entry name" value="SERINE PROTEASE"/>
    <property type="match status" value="1"/>
</dbReference>
<proteinExistence type="predicted"/>
<dbReference type="PRINTS" id="PR00722">
    <property type="entry name" value="CHYMOTRYPSIN"/>
</dbReference>
<evidence type="ECO:0000313" key="4">
    <source>
        <dbReference type="Proteomes" id="UP000638981"/>
    </source>
</evidence>
<evidence type="ECO:0000313" key="3">
    <source>
        <dbReference type="EMBL" id="GHC55995.1"/>
    </source>
</evidence>
<dbReference type="InterPro" id="IPR018114">
    <property type="entry name" value="TRYPSIN_HIS"/>
</dbReference>
<dbReference type="InterPro" id="IPR001314">
    <property type="entry name" value="Peptidase_S1A"/>
</dbReference>
<dbReference type="InterPro" id="IPR050966">
    <property type="entry name" value="Glutamyl_endopeptidase"/>
</dbReference>
<comment type="caution">
    <text evidence="3">The sequence shown here is derived from an EMBL/GenBank/DDBJ whole genome shotgun (WGS) entry which is preliminary data.</text>
</comment>
<dbReference type="GO" id="GO:0004252">
    <property type="term" value="F:serine-type endopeptidase activity"/>
    <property type="evidence" value="ECO:0007669"/>
    <property type="project" value="InterPro"/>
</dbReference>
<keyword evidence="3" id="KW-0645">Protease</keyword>
<dbReference type="EMBL" id="BMYJ01000005">
    <property type="protein sequence ID" value="GHC55995.1"/>
    <property type="molecule type" value="Genomic_DNA"/>
</dbReference>
<dbReference type="GO" id="GO:0006508">
    <property type="term" value="P:proteolysis"/>
    <property type="evidence" value="ECO:0007669"/>
    <property type="project" value="UniProtKB-KW"/>
</dbReference>
<evidence type="ECO:0000256" key="1">
    <source>
        <dbReference type="ARBA" id="ARBA00022729"/>
    </source>
</evidence>
<reference evidence="3" key="2">
    <citation type="submission" date="2020-09" db="EMBL/GenBank/DDBJ databases">
        <authorList>
            <person name="Sun Q."/>
            <person name="Kim S."/>
        </authorList>
    </citation>
    <scope>NUCLEOTIDE SEQUENCE</scope>
    <source>
        <strain evidence="3">KCTC 23310</strain>
    </source>
</reference>
<feature type="signal peptide" evidence="2">
    <location>
        <begin position="1"/>
        <end position="20"/>
    </location>
</feature>
<reference evidence="3" key="1">
    <citation type="journal article" date="2014" name="Int. J. Syst. Evol. Microbiol.">
        <title>Complete genome sequence of Corynebacterium casei LMG S-19264T (=DSM 44701T), isolated from a smear-ripened cheese.</title>
        <authorList>
            <consortium name="US DOE Joint Genome Institute (JGI-PGF)"/>
            <person name="Walter F."/>
            <person name="Albersmeier A."/>
            <person name="Kalinowski J."/>
            <person name="Ruckert C."/>
        </authorList>
    </citation>
    <scope>NUCLEOTIDE SEQUENCE</scope>
    <source>
        <strain evidence="3">KCTC 23310</strain>
    </source>
</reference>
<protein>
    <submittedName>
        <fullName evidence="3">Serine protease</fullName>
    </submittedName>
</protein>
<sequence length="272" mass="28669">MRVWAGLLAWIFGLAVPALAQDSALTPLTSRYQLLGWEAVGRVEVYSNGRLQSTCTGTLIARDLVLTAAHCVWQDGATVSADQVGFRAGYLNGSSIADSRVAKLAVLAGYAATDKSSVAQVRQDVALLELSQSIDSTQAAPFSVDLPDQDSEISVVSYGQGREEYLSWQKRCMILGRYDGLYALSCRATFGTSGAPVFDRSGGRSRIVSIISGTGVVEGETVSFGMILPEQVATLKAQLRQGGGVAAEPGTGAKRIGVGERKTTGGAKFVKP</sequence>
<dbReference type="InterPro" id="IPR043504">
    <property type="entry name" value="Peptidase_S1_PA_chymotrypsin"/>
</dbReference>
<dbReference type="AlphaFoldDB" id="A0A918WLB8"/>
<keyword evidence="3" id="KW-0378">Hydrolase</keyword>